<keyword evidence="4" id="KW-1185">Reference proteome</keyword>
<dbReference type="SUPFAM" id="SSF53955">
    <property type="entry name" value="Lysozyme-like"/>
    <property type="match status" value="1"/>
</dbReference>
<feature type="domain" description="Transglycosylase SLT" evidence="2">
    <location>
        <begin position="187"/>
        <end position="244"/>
    </location>
</feature>
<name>A0A5C1Y4V7_9MICO</name>
<organism evidence="3 4">
    <name type="scientific">Protaetiibacter larvae</name>
    <dbReference type="NCBI Taxonomy" id="2592654"/>
    <lineage>
        <taxon>Bacteria</taxon>
        <taxon>Bacillati</taxon>
        <taxon>Actinomycetota</taxon>
        <taxon>Actinomycetes</taxon>
        <taxon>Micrococcales</taxon>
        <taxon>Microbacteriaceae</taxon>
        <taxon>Protaetiibacter</taxon>
    </lineage>
</organism>
<dbReference type="KEGG" id="lyk:FLP23_01495"/>
<keyword evidence="1" id="KW-0472">Membrane</keyword>
<evidence type="ECO:0000259" key="2">
    <source>
        <dbReference type="Pfam" id="PF13406"/>
    </source>
</evidence>
<proteinExistence type="predicted"/>
<reference evidence="3 4" key="1">
    <citation type="submission" date="2019-09" db="EMBL/GenBank/DDBJ databases">
        <title>Genome sequencing of strain KACC 19322.</title>
        <authorList>
            <person name="Heo J."/>
            <person name="Kim S.-J."/>
            <person name="Kim J.-S."/>
            <person name="Hong S.-B."/>
            <person name="Kwon S.-W."/>
        </authorList>
    </citation>
    <scope>NUCLEOTIDE SEQUENCE [LARGE SCALE GENOMIC DNA]</scope>
    <source>
        <strain evidence="3 4">KACC 19322</strain>
    </source>
</reference>
<keyword evidence="1" id="KW-1133">Transmembrane helix</keyword>
<protein>
    <submittedName>
        <fullName evidence="3">Murein transglycosylase</fullName>
    </submittedName>
</protein>
<evidence type="ECO:0000313" key="4">
    <source>
        <dbReference type="Proteomes" id="UP000322159"/>
    </source>
</evidence>
<dbReference type="Gene3D" id="1.10.530.10">
    <property type="match status" value="1"/>
</dbReference>
<evidence type="ECO:0000313" key="3">
    <source>
        <dbReference type="EMBL" id="QEO08806.1"/>
    </source>
</evidence>
<gene>
    <name evidence="3" type="ORF">FLP23_01495</name>
</gene>
<dbReference type="PANTHER" id="PTHR30163">
    <property type="entry name" value="MEMBRANE-BOUND LYTIC MUREIN TRANSGLYCOSYLASE B"/>
    <property type="match status" value="1"/>
</dbReference>
<sequence>MRNLPCRHGRTWRMRSLLRSFGVVAAVALGVALVAALITLVFAPRPVGSGWPEPGAPPEPLPRWAPPVAPPVAAATPTGPGVAGLVDLEWLGAASDATGIPARALAAYAGAAIVKAAAMPECRLSWATLAGIGAIESDHARHGGSRLDETGTAVPPIFGVALDGDGVALIPDSDGGEIDGDPDGDRAVGPMQLIPQTWRNWHVDGNGDGIEDPQNIDDAVVAASNYLCRASTAFDTEEGWRTGVISYNSATDYVGRVARAAIRYGDAVA</sequence>
<dbReference type="PANTHER" id="PTHR30163:SF8">
    <property type="entry name" value="LYTIC MUREIN TRANSGLYCOSYLASE"/>
    <property type="match status" value="1"/>
</dbReference>
<dbReference type="InterPro" id="IPR023346">
    <property type="entry name" value="Lysozyme-like_dom_sf"/>
</dbReference>
<dbReference type="AlphaFoldDB" id="A0A5C1Y4V7"/>
<evidence type="ECO:0000256" key="1">
    <source>
        <dbReference type="SAM" id="Phobius"/>
    </source>
</evidence>
<dbReference type="InterPro" id="IPR031304">
    <property type="entry name" value="SLT_2"/>
</dbReference>
<dbReference type="OrthoDB" id="9796191at2"/>
<dbReference type="Proteomes" id="UP000322159">
    <property type="component" value="Chromosome"/>
</dbReference>
<dbReference type="GO" id="GO:0009253">
    <property type="term" value="P:peptidoglycan catabolic process"/>
    <property type="evidence" value="ECO:0007669"/>
    <property type="project" value="TreeGrafter"/>
</dbReference>
<accession>A0A5C1Y4V7</accession>
<dbReference type="Pfam" id="PF13406">
    <property type="entry name" value="SLT_2"/>
    <property type="match status" value="1"/>
</dbReference>
<keyword evidence="1" id="KW-0812">Transmembrane</keyword>
<dbReference type="GO" id="GO:0008933">
    <property type="term" value="F:peptidoglycan lytic transglycosylase activity"/>
    <property type="evidence" value="ECO:0007669"/>
    <property type="project" value="TreeGrafter"/>
</dbReference>
<feature type="transmembrane region" description="Helical" evidence="1">
    <location>
        <begin position="21"/>
        <end position="43"/>
    </location>
</feature>
<dbReference type="EMBL" id="CP043504">
    <property type="protein sequence ID" value="QEO08806.1"/>
    <property type="molecule type" value="Genomic_DNA"/>
</dbReference>
<dbReference type="InterPro" id="IPR043426">
    <property type="entry name" value="MltB-like"/>
</dbReference>